<evidence type="ECO:0000313" key="2">
    <source>
        <dbReference type="Proteomes" id="UP001253193"/>
    </source>
</evidence>
<dbReference type="InterPro" id="IPR019650">
    <property type="entry name" value="DUF2513"/>
</dbReference>
<reference evidence="1" key="1">
    <citation type="submission" date="2023-06" db="EMBL/GenBank/DDBJ databases">
        <title>Genomic Diversity of Vibrio spp. and Metagenomic Analysis of Pathogens in Florida Gulf Coastal Waters Following Hurricane Ian.</title>
        <authorList>
            <person name="Brumfield K.D."/>
        </authorList>
    </citation>
    <scope>NUCLEOTIDE SEQUENCE</scope>
    <source>
        <strain evidence="1">WBS2B-138</strain>
    </source>
</reference>
<accession>A0AAW8Q9T1</accession>
<dbReference type="EMBL" id="JAUHGG010000026">
    <property type="protein sequence ID" value="MDS1824483.1"/>
    <property type="molecule type" value="Genomic_DNA"/>
</dbReference>
<name>A0AAW8Q9T1_VIBPH</name>
<protein>
    <submittedName>
        <fullName evidence="1">DUF2513 domain-containing protein</fullName>
    </submittedName>
</protein>
<dbReference type="RefSeq" id="WP_065767867.1">
    <property type="nucleotide sequence ID" value="NZ_JAUHGG010000026.1"/>
</dbReference>
<dbReference type="Pfam" id="PF10711">
    <property type="entry name" value="DUF2513"/>
    <property type="match status" value="1"/>
</dbReference>
<proteinExistence type="predicted"/>
<evidence type="ECO:0000313" key="1">
    <source>
        <dbReference type="EMBL" id="MDS1824483.1"/>
    </source>
</evidence>
<comment type="caution">
    <text evidence="1">The sequence shown here is derived from an EMBL/GenBank/DDBJ whole genome shotgun (WGS) entry which is preliminary data.</text>
</comment>
<gene>
    <name evidence="1" type="ORF">QX249_28095</name>
</gene>
<dbReference type="AlphaFoldDB" id="A0AAW8Q9T1"/>
<organism evidence="1 2">
    <name type="scientific">Vibrio parahaemolyticus</name>
    <dbReference type="NCBI Taxonomy" id="670"/>
    <lineage>
        <taxon>Bacteria</taxon>
        <taxon>Pseudomonadati</taxon>
        <taxon>Pseudomonadota</taxon>
        <taxon>Gammaproteobacteria</taxon>
        <taxon>Vibrionales</taxon>
        <taxon>Vibrionaceae</taxon>
        <taxon>Vibrio</taxon>
    </lineage>
</organism>
<sequence length="122" mass="13836">MKRDLELVVQILELLEKRQEISIIQTLHVPNYDDNVVAYHLRRMFEAGLLDAESVVSTTTPERIISVYPFGLSWEGHEFLDCIRSKSVMAKVKSRLGGAIIDVPFSVVKSLALNYAKEKFGL</sequence>
<dbReference type="Proteomes" id="UP001253193">
    <property type="component" value="Unassembled WGS sequence"/>
</dbReference>